<evidence type="ECO:0000256" key="2">
    <source>
        <dbReference type="ARBA" id="ARBA00022723"/>
    </source>
</evidence>
<dbReference type="EMBL" id="CVTD020000017">
    <property type="protein sequence ID" value="CRZ34995.1"/>
    <property type="molecule type" value="Genomic_DNA"/>
</dbReference>
<dbReference type="GO" id="GO:0004222">
    <property type="term" value="F:metalloendopeptidase activity"/>
    <property type="evidence" value="ECO:0007669"/>
    <property type="project" value="InterPro"/>
</dbReference>
<keyword evidence="5 6" id="KW-0482">Metalloprotease</keyword>
<dbReference type="AlphaFoldDB" id="A0A0H5SIS6"/>
<comment type="similarity">
    <text evidence="6">Belongs to the peptidase M3 family.</text>
</comment>
<dbReference type="NCBIfam" id="TIGR02290">
    <property type="entry name" value="M3_fam_3"/>
    <property type="match status" value="1"/>
</dbReference>
<evidence type="ECO:0000256" key="4">
    <source>
        <dbReference type="ARBA" id="ARBA00022833"/>
    </source>
</evidence>
<comment type="cofactor">
    <cofactor evidence="6">
        <name>Zn(2+)</name>
        <dbReference type="ChEBI" id="CHEBI:29105"/>
    </cofactor>
    <text evidence="6">Binds 1 zinc ion.</text>
</comment>
<dbReference type="GO" id="GO:0006508">
    <property type="term" value="P:proteolysis"/>
    <property type="evidence" value="ECO:0007669"/>
    <property type="project" value="UniProtKB-KW"/>
</dbReference>
<keyword evidence="10" id="KW-1185">Reference proteome</keyword>
<reference evidence="9 10" key="1">
    <citation type="submission" date="2015-06" db="EMBL/GenBank/DDBJ databases">
        <authorList>
            <person name="Wibberg Daniel"/>
        </authorList>
    </citation>
    <scope>NUCLEOTIDE SEQUENCE [LARGE SCALE GENOMIC DNA]</scope>
    <source>
        <strain evidence="9 10">T3/55T</strain>
    </source>
</reference>
<evidence type="ECO:0000256" key="6">
    <source>
        <dbReference type="RuleBase" id="RU003435"/>
    </source>
</evidence>
<evidence type="ECO:0008006" key="11">
    <source>
        <dbReference type="Google" id="ProtNLM"/>
    </source>
</evidence>
<dbReference type="CDD" id="cd09607">
    <property type="entry name" value="M3B_PepF"/>
    <property type="match status" value="1"/>
</dbReference>
<dbReference type="PANTHER" id="PTHR34217">
    <property type="entry name" value="METAL-DEPENDENT CARBOXYPEPTIDASE"/>
    <property type="match status" value="1"/>
</dbReference>
<gene>
    <name evidence="9" type="ORF">HHT355_1795</name>
</gene>
<name>A0A0H5SIS6_HERHM</name>
<dbReference type="InterPro" id="IPR001567">
    <property type="entry name" value="Pept_M3A_M3B_dom"/>
</dbReference>
<dbReference type="Gene3D" id="1.20.140.70">
    <property type="entry name" value="Oligopeptidase f, N-terminal domain"/>
    <property type="match status" value="1"/>
</dbReference>
<dbReference type="Gene3D" id="1.10.1370.20">
    <property type="entry name" value="Oligoendopeptidase f, C-terminal domain"/>
    <property type="match status" value="1"/>
</dbReference>
<accession>A0A0H5SIS6</accession>
<dbReference type="InterPro" id="IPR042088">
    <property type="entry name" value="OligoPept_F_C"/>
</dbReference>
<keyword evidence="1 6" id="KW-0645">Protease</keyword>
<evidence type="ECO:0000256" key="1">
    <source>
        <dbReference type="ARBA" id="ARBA00022670"/>
    </source>
</evidence>
<dbReference type="InterPro" id="IPR001333">
    <property type="entry name" value="Peptidase_M32_Taq"/>
</dbReference>
<organism evidence="9 10">
    <name type="scientific">Herbinix hemicellulosilytica</name>
    <dbReference type="NCBI Taxonomy" id="1564487"/>
    <lineage>
        <taxon>Bacteria</taxon>
        <taxon>Bacillati</taxon>
        <taxon>Bacillota</taxon>
        <taxon>Clostridia</taxon>
        <taxon>Lachnospirales</taxon>
        <taxon>Lachnospiraceae</taxon>
        <taxon>Herbinix</taxon>
    </lineage>
</organism>
<evidence type="ECO:0000259" key="8">
    <source>
        <dbReference type="Pfam" id="PF08439"/>
    </source>
</evidence>
<dbReference type="GO" id="GO:0004181">
    <property type="term" value="F:metallocarboxypeptidase activity"/>
    <property type="evidence" value="ECO:0007669"/>
    <property type="project" value="InterPro"/>
</dbReference>
<dbReference type="InterPro" id="IPR011977">
    <property type="entry name" value="Pept_M3B_clade3"/>
</dbReference>
<keyword evidence="2 6" id="KW-0479">Metal-binding</keyword>
<protein>
    <recommendedName>
        <fullName evidence="11">PepF/M3 family oligoendopeptidase</fullName>
    </recommendedName>
</protein>
<dbReference type="InterPro" id="IPR034006">
    <property type="entry name" value="M3B_PepF_2"/>
</dbReference>
<dbReference type="RefSeq" id="WP_103203088.1">
    <property type="nucleotide sequence ID" value="NZ_CVTD020000017.1"/>
</dbReference>
<dbReference type="Proteomes" id="UP000236497">
    <property type="component" value="Unassembled WGS sequence"/>
</dbReference>
<feature type="domain" description="Oligopeptidase F N-terminal" evidence="8">
    <location>
        <begin position="114"/>
        <end position="166"/>
    </location>
</feature>
<dbReference type="InterPro" id="IPR013647">
    <property type="entry name" value="OligopepF_N_dom"/>
</dbReference>
<dbReference type="SUPFAM" id="SSF55486">
    <property type="entry name" value="Metalloproteases ('zincins'), catalytic domain"/>
    <property type="match status" value="1"/>
</dbReference>
<feature type="domain" description="Peptidase M3A/M3B catalytic" evidence="7">
    <location>
        <begin position="190"/>
        <end position="570"/>
    </location>
</feature>
<proteinExistence type="inferred from homology"/>
<dbReference type="OrthoDB" id="9769691at2"/>
<sequence length="584" mass="66940">MNYEWSLDVLYKGLDDEKYKNDLNKLKQLINDIKVFSGKLEDGEDEEKRLLTAFDYLEQLQVLSRSLGSYLQLRQAVNTTDSTIVSELGNLDKILSETSKPVSAIKKWIAGIKSIEEYKEKHEKIKSYSFYIDEIKKEAKHLLSDDVEDVIAKLNISAGAAWSSMQGHLTSILEADYRGEKLTLSQIRNLAYSEDPSVRKDAYEAELKAYEKIKDAISYSLNNIKTQVNTICELRGYESPLALTLEQSVMKKETLDAMLEAIREYLPVFHKYLRHKAKLLGHTNGLPWYDLFAPMGESEAKFTVEEARKFLTENFKEFSDDLVDLINQAFEERWIDFLPRKGKVGGAFCDNLPFIKQSRILANFSGNLNDVCTLAHELGHAYHGLHIQDHLPLNTDYSMPVAETASTFNELLIMEAAIKQASGKEKMALIESQLQDITQIICDIYSRYLFESEVFEKCKTGFLFADDLNEIMLNAQKTAYGDGLDHNCLHPYMWVVKSHYYSEQLSFYNFPYAFGGLLARGLFEKYKSEGKDFVPKYQAMLRATTVSTVEGAAREAGIDLEKPEFWRESLKSVEKLIEEFIRIQ</sequence>
<dbReference type="GO" id="GO:0046872">
    <property type="term" value="F:metal ion binding"/>
    <property type="evidence" value="ECO:0007669"/>
    <property type="project" value="UniProtKB-UniRule"/>
</dbReference>
<evidence type="ECO:0000313" key="9">
    <source>
        <dbReference type="EMBL" id="CRZ34995.1"/>
    </source>
</evidence>
<evidence type="ECO:0000259" key="7">
    <source>
        <dbReference type="Pfam" id="PF01432"/>
    </source>
</evidence>
<keyword evidence="4 6" id="KW-0862">Zinc</keyword>
<evidence type="ECO:0000313" key="10">
    <source>
        <dbReference type="Proteomes" id="UP000236497"/>
    </source>
</evidence>
<dbReference type="Pfam" id="PF08439">
    <property type="entry name" value="Peptidase_M3_N"/>
    <property type="match status" value="1"/>
</dbReference>
<evidence type="ECO:0000256" key="3">
    <source>
        <dbReference type="ARBA" id="ARBA00022801"/>
    </source>
</evidence>
<evidence type="ECO:0000256" key="5">
    <source>
        <dbReference type="ARBA" id="ARBA00023049"/>
    </source>
</evidence>
<dbReference type="PANTHER" id="PTHR34217:SF1">
    <property type="entry name" value="CARBOXYPEPTIDASE 1"/>
    <property type="match status" value="1"/>
</dbReference>
<keyword evidence="3 6" id="KW-0378">Hydrolase</keyword>
<dbReference type="Pfam" id="PF01432">
    <property type="entry name" value="Peptidase_M3"/>
    <property type="match status" value="1"/>
</dbReference>